<name>A0A7W2FUQ4_9VIBR</name>
<organism evidence="1 2">
    <name type="scientific">Vibrio marinisediminis</name>
    <dbReference type="NCBI Taxonomy" id="2758441"/>
    <lineage>
        <taxon>Bacteria</taxon>
        <taxon>Pseudomonadati</taxon>
        <taxon>Pseudomonadota</taxon>
        <taxon>Gammaproteobacteria</taxon>
        <taxon>Vibrionales</taxon>
        <taxon>Vibrionaceae</taxon>
        <taxon>Vibrio</taxon>
    </lineage>
</organism>
<dbReference type="CDD" id="cd00093">
    <property type="entry name" value="HTH_XRE"/>
    <property type="match status" value="1"/>
</dbReference>
<accession>A0A7W2FUQ4</accession>
<keyword evidence="2" id="KW-1185">Reference proteome</keyword>
<dbReference type="Gene3D" id="1.10.260.40">
    <property type="entry name" value="lambda repressor-like DNA-binding domains"/>
    <property type="match status" value="1"/>
</dbReference>
<dbReference type="InterPro" id="IPR001387">
    <property type="entry name" value="Cro/C1-type_HTH"/>
</dbReference>
<proteinExistence type="predicted"/>
<reference evidence="1 2" key="1">
    <citation type="submission" date="2020-07" db="EMBL/GenBank/DDBJ databases">
        <title>Vibrio marinisediminis sp. nov., isolated from marine sediment.</title>
        <authorList>
            <person name="Ji X."/>
        </authorList>
    </citation>
    <scope>NUCLEOTIDE SEQUENCE [LARGE SCALE GENOMIC DNA]</scope>
    <source>
        <strain evidence="1 2">404</strain>
    </source>
</reference>
<dbReference type="EMBL" id="JACFYF010000026">
    <property type="protein sequence ID" value="MBA5764591.1"/>
    <property type="molecule type" value="Genomic_DNA"/>
</dbReference>
<dbReference type="SUPFAM" id="SSF47413">
    <property type="entry name" value="lambda repressor-like DNA-binding domains"/>
    <property type="match status" value="1"/>
</dbReference>
<evidence type="ECO:0000313" key="1">
    <source>
        <dbReference type="EMBL" id="MBA5764591.1"/>
    </source>
</evidence>
<dbReference type="InterPro" id="IPR010982">
    <property type="entry name" value="Lambda_DNA-bd_dom_sf"/>
</dbReference>
<sequence length="493" mass="57373">MTGKNSKQERDFNRIQKKALLRIASRTDNIDELLYPHQPVDDRHPHTQEVILLAEERGWNQEKIATSCGVSQPVVSGWKHGDGKATLQQIMPLIRQLSPTGPGHEFYACNIVDKVSLTLPENWEIQMLAKRARCSPNALQTALWDNIQQEVIEEFEQQEQLLQEEHLRLDKFIQQVSETQPLMEQELEENKNVEEEYQRAVAKLLNDNPTYAQLDEESQQLLVSNKLASPELNNRHQNRFSGLKTKILDLYPQLTEQNLLAELEQQKNDVVEKLAAFQAERDEAVTTALQQRSPLNKFEQSAFPLTIEKNLQGELKEAEITKLCEMIFKQQKHYAINVEVETQDYWDRYKKINIDEPAQELFEQYVNSLIFDIKTEEIHLCGRYVLSTPTTVDDDYSHGGEPSLAKQEPWFKKEVGETGYTLDLFCLHSQRLALVHGTYQYDHKKHFFVLKEFATLDALLEYVKPILNEEEQQNWKQHLMEMGYTTSTARVVY</sequence>
<evidence type="ECO:0000313" key="2">
    <source>
        <dbReference type="Proteomes" id="UP000571701"/>
    </source>
</evidence>
<comment type="caution">
    <text evidence="1">The sequence shown here is derived from an EMBL/GenBank/DDBJ whole genome shotgun (WGS) entry which is preliminary data.</text>
</comment>
<dbReference type="GO" id="GO:0003677">
    <property type="term" value="F:DNA binding"/>
    <property type="evidence" value="ECO:0007669"/>
    <property type="project" value="InterPro"/>
</dbReference>
<gene>
    <name evidence="1" type="ORF">H2O73_19715</name>
</gene>
<dbReference type="Proteomes" id="UP000571701">
    <property type="component" value="Unassembled WGS sequence"/>
</dbReference>
<dbReference type="AlphaFoldDB" id="A0A7W2FUQ4"/>
<protein>
    <recommendedName>
        <fullName evidence="3">Helix-turn-helix domain-containing protein</fullName>
    </recommendedName>
</protein>
<evidence type="ECO:0008006" key="3">
    <source>
        <dbReference type="Google" id="ProtNLM"/>
    </source>
</evidence>
<dbReference type="RefSeq" id="WP_182110637.1">
    <property type="nucleotide sequence ID" value="NZ_JACFYF010000026.1"/>
</dbReference>